<dbReference type="AlphaFoldDB" id="A0A395LXN4"/>
<dbReference type="FunFam" id="3.40.640.10:FF:000089">
    <property type="entry name" value="Aminotransferase, DegT/DnrJ/EryC1/StrS family"/>
    <property type="match status" value="1"/>
</dbReference>
<dbReference type="GO" id="GO:0008483">
    <property type="term" value="F:transaminase activity"/>
    <property type="evidence" value="ECO:0007669"/>
    <property type="project" value="UniProtKB-KW"/>
</dbReference>
<dbReference type="PIRSF" id="PIRSF000390">
    <property type="entry name" value="PLP_StrS"/>
    <property type="match status" value="1"/>
</dbReference>
<organism evidence="6 7">
    <name type="scientific">Candidatus Thermochlorobacter aerophilus</name>
    <dbReference type="NCBI Taxonomy" id="1868324"/>
    <lineage>
        <taxon>Bacteria</taxon>
        <taxon>Pseudomonadati</taxon>
        <taxon>Chlorobiota</taxon>
        <taxon>Chlorobiia</taxon>
        <taxon>Chlorobiales</taxon>
        <taxon>Candidatus Thermochlorobacteriaceae</taxon>
        <taxon>Candidatus Thermochlorobacter</taxon>
    </lineage>
</organism>
<dbReference type="InterPro" id="IPR015424">
    <property type="entry name" value="PyrdxlP-dep_Trfase"/>
</dbReference>
<evidence type="ECO:0000256" key="2">
    <source>
        <dbReference type="ARBA" id="ARBA00037999"/>
    </source>
</evidence>
<dbReference type="PANTHER" id="PTHR30244">
    <property type="entry name" value="TRANSAMINASE"/>
    <property type="match status" value="1"/>
</dbReference>
<evidence type="ECO:0000256" key="1">
    <source>
        <dbReference type="ARBA" id="ARBA00022898"/>
    </source>
</evidence>
<name>A0A395LXN4_9BACT</name>
<dbReference type="PANTHER" id="PTHR30244:SF36">
    <property type="entry name" value="3-OXO-GLUCOSE-6-PHOSPHATE:GLUTAMATE AMINOTRANSFERASE"/>
    <property type="match status" value="1"/>
</dbReference>
<dbReference type="Gene3D" id="3.90.1150.10">
    <property type="entry name" value="Aspartate Aminotransferase, domain 1"/>
    <property type="match status" value="1"/>
</dbReference>
<dbReference type="InterPro" id="IPR015422">
    <property type="entry name" value="PyrdxlP-dep_Trfase_small"/>
</dbReference>
<proteinExistence type="inferred from homology"/>
<dbReference type="Pfam" id="PF01041">
    <property type="entry name" value="DegT_DnrJ_EryC1"/>
    <property type="match status" value="1"/>
</dbReference>
<comment type="caution">
    <text evidence="6">The sequence shown here is derived from an EMBL/GenBank/DDBJ whole genome shotgun (WGS) entry which is preliminary data.</text>
</comment>
<keyword evidence="6" id="KW-0808">Transferase</keyword>
<reference evidence="6 7" key="1">
    <citation type="journal article" date="2011" name="ISME J.">
        <title>Community ecology of hot spring cyanobacterial mats: predominant populations and their functional potential.</title>
        <authorList>
            <person name="Klatt C.G."/>
            <person name="Wood J.M."/>
            <person name="Rusch D.B."/>
            <person name="Bateson M.M."/>
            <person name="Hamamura N."/>
            <person name="Heidelberg J.F."/>
            <person name="Grossman A.R."/>
            <person name="Bhaya D."/>
            <person name="Cohan F.M."/>
            <person name="Kuhl M."/>
            <person name="Bryant D.A."/>
            <person name="Ward D.M."/>
        </authorList>
    </citation>
    <scope>NUCLEOTIDE SEQUENCE [LARGE SCALE GENOMIC DNA]</scope>
    <source>
        <strain evidence="6">OS</strain>
    </source>
</reference>
<dbReference type="Proteomes" id="UP000266389">
    <property type="component" value="Unassembled WGS sequence"/>
</dbReference>
<dbReference type="Gene3D" id="3.40.640.10">
    <property type="entry name" value="Type I PLP-dependent aspartate aminotransferase-like (Major domain)"/>
    <property type="match status" value="1"/>
</dbReference>
<evidence type="ECO:0000256" key="5">
    <source>
        <dbReference type="RuleBase" id="RU004508"/>
    </source>
</evidence>
<evidence type="ECO:0000256" key="4">
    <source>
        <dbReference type="PIRSR" id="PIRSR000390-2"/>
    </source>
</evidence>
<dbReference type="InterPro" id="IPR015421">
    <property type="entry name" value="PyrdxlP-dep_Trfase_major"/>
</dbReference>
<feature type="modified residue" description="N6-(pyridoxal phosphate)lysine" evidence="4">
    <location>
        <position position="186"/>
    </location>
</feature>
<dbReference type="InterPro" id="IPR000653">
    <property type="entry name" value="DegT/StrS_aminotransferase"/>
</dbReference>
<dbReference type="EMBL" id="PHFL01000068">
    <property type="protein sequence ID" value="RFM23241.1"/>
    <property type="molecule type" value="Genomic_DNA"/>
</dbReference>
<dbReference type="GO" id="GO:0000271">
    <property type="term" value="P:polysaccharide biosynthetic process"/>
    <property type="evidence" value="ECO:0007669"/>
    <property type="project" value="TreeGrafter"/>
</dbReference>
<evidence type="ECO:0000313" key="7">
    <source>
        <dbReference type="Proteomes" id="UP000266389"/>
    </source>
</evidence>
<dbReference type="GO" id="GO:0030170">
    <property type="term" value="F:pyridoxal phosphate binding"/>
    <property type="evidence" value="ECO:0007669"/>
    <property type="project" value="UniProtKB-ARBA"/>
</dbReference>
<evidence type="ECO:0000256" key="3">
    <source>
        <dbReference type="PIRSR" id="PIRSR000390-1"/>
    </source>
</evidence>
<accession>A0A395LXN4</accession>
<gene>
    <name evidence="6" type="ORF">D0433_12245</name>
</gene>
<keyword evidence="6" id="KW-0032">Aminotransferase</keyword>
<sequence length="369" mass="40820">MKVPFVDLKAQYQSLKAEIDQAIANVINEVTFVGGKYVKAFEEAFAQYLGVKHCISCANGTDSLEILLKAMGIGAGDEVIVPANSWISTSEAVSNIGATPVFVDILPDYYTIDPSKIEEKITPRTKAIVPVHLYGLPAEMDEILAIARKYGLKVMEDCAQSHGATYKGKMTGTLGDCASFSFYPGKNLGAYGDAGAMVTNNDEIARVARLIANHGQPKKNEHEIEGRNSRLDSLQAAILSVKLPHLEKWTEARRRNADLYRKHLADLGIVLPKAPEYSRHVYHLFVVRVANRQQVMEKLKAEGVETSIHYPTPLPLLKAYQRFGYSAQDFPVAASQMHQILSLPMYAELTEEMIEHVATVMKSLEVQLV</sequence>
<keyword evidence="1 4" id="KW-0663">Pyridoxal phosphate</keyword>
<feature type="active site" description="Proton acceptor" evidence="3">
    <location>
        <position position="186"/>
    </location>
</feature>
<protein>
    <submittedName>
        <fullName evidence="6">DegT/DnrJ/EryC1/StrS family aminotransferase</fullName>
    </submittedName>
</protein>
<dbReference type="CDD" id="cd00616">
    <property type="entry name" value="AHBA_syn"/>
    <property type="match status" value="1"/>
</dbReference>
<dbReference type="SUPFAM" id="SSF53383">
    <property type="entry name" value="PLP-dependent transferases"/>
    <property type="match status" value="1"/>
</dbReference>
<evidence type="ECO:0000313" key="6">
    <source>
        <dbReference type="EMBL" id="RFM23241.1"/>
    </source>
</evidence>
<comment type="similarity">
    <text evidence="2 5">Belongs to the DegT/DnrJ/EryC1 family.</text>
</comment>